<dbReference type="OrthoDB" id="2520703at2759"/>
<organism evidence="3 4">
    <name type="scientific">Lojkania enalia</name>
    <dbReference type="NCBI Taxonomy" id="147567"/>
    <lineage>
        <taxon>Eukaryota</taxon>
        <taxon>Fungi</taxon>
        <taxon>Dikarya</taxon>
        <taxon>Ascomycota</taxon>
        <taxon>Pezizomycotina</taxon>
        <taxon>Dothideomycetes</taxon>
        <taxon>Pleosporomycetidae</taxon>
        <taxon>Pleosporales</taxon>
        <taxon>Pleosporales incertae sedis</taxon>
        <taxon>Lojkania</taxon>
    </lineage>
</organism>
<dbReference type="InterPro" id="IPR001810">
    <property type="entry name" value="F-box_dom"/>
</dbReference>
<keyword evidence="4" id="KW-1185">Reference proteome</keyword>
<dbReference type="Proteomes" id="UP000800093">
    <property type="component" value="Unassembled WGS sequence"/>
</dbReference>
<dbReference type="CDD" id="cd09917">
    <property type="entry name" value="F-box_SF"/>
    <property type="match status" value="1"/>
</dbReference>
<dbReference type="Pfam" id="PF00646">
    <property type="entry name" value="F-box"/>
    <property type="match status" value="1"/>
</dbReference>
<accession>A0A9P4K304</accession>
<reference evidence="4" key="1">
    <citation type="journal article" date="2020" name="Stud. Mycol.">
        <title>101 Dothideomycetes genomes: A test case for predicting lifestyles and emergence of pathogens.</title>
        <authorList>
            <person name="Haridas S."/>
            <person name="Albert R."/>
            <person name="Binder M."/>
            <person name="Bloem J."/>
            <person name="LaButti K."/>
            <person name="Salamov A."/>
            <person name="Andreopoulos B."/>
            <person name="Baker S."/>
            <person name="Barry K."/>
            <person name="Bills G."/>
            <person name="Bluhm B."/>
            <person name="Cannon C."/>
            <person name="Castanera R."/>
            <person name="Culley D."/>
            <person name="Daum C."/>
            <person name="Ezra D."/>
            <person name="Gonzalez J."/>
            <person name="Henrissat B."/>
            <person name="Kuo A."/>
            <person name="Liang C."/>
            <person name="Lipzen A."/>
            <person name="Lutzoni F."/>
            <person name="Magnuson J."/>
            <person name="Mondo S."/>
            <person name="Nolan M."/>
            <person name="Ohm R."/>
            <person name="Pangilinan J."/>
            <person name="Park H.-J."/>
            <person name="Ramirez L."/>
            <person name="Alfaro M."/>
            <person name="Sun H."/>
            <person name="Tritt A."/>
            <person name="Yoshinaga Y."/>
            <person name="Zwiers L.-H."/>
            <person name="Turgeon B."/>
            <person name="Goodwin S."/>
            <person name="Spatafora J."/>
            <person name="Crous P."/>
            <person name="Grigoriev I."/>
        </authorList>
    </citation>
    <scope>NUCLEOTIDE SEQUENCE [LARGE SCALE GENOMIC DNA]</scope>
    <source>
        <strain evidence="4">CBS 304.66</strain>
    </source>
</reference>
<feature type="domain" description="F-box" evidence="2">
    <location>
        <begin position="39"/>
        <end position="95"/>
    </location>
</feature>
<name>A0A9P4K304_9PLEO</name>
<dbReference type="EMBL" id="ML986662">
    <property type="protein sequence ID" value="KAF2261203.1"/>
    <property type="molecule type" value="Genomic_DNA"/>
</dbReference>
<dbReference type="AlphaFoldDB" id="A0A9P4K304"/>
<evidence type="ECO:0000256" key="1">
    <source>
        <dbReference type="SAM" id="MobiDB-lite"/>
    </source>
</evidence>
<gene>
    <name evidence="3" type="ORF">CC78DRAFT_535816</name>
</gene>
<evidence type="ECO:0000259" key="2">
    <source>
        <dbReference type="PROSITE" id="PS50181"/>
    </source>
</evidence>
<dbReference type="SUPFAM" id="SSF52047">
    <property type="entry name" value="RNI-like"/>
    <property type="match status" value="1"/>
</dbReference>
<sequence>MAFIESDFPPLRSQKPAKIAAIVKRGKEKANPAKKPQTCATLGNLPDELLLQILNHLPCLDLENFQLPSVVNLSLTNRRLHNVCLERLYVAYNSFFAAPYLFLRTMISNHNAAQMVHSMEISYGSGVHEDRGVYCPLLSDRRTIKAGLKELNIPGWKEWATDCNDEGSDQEILYAAILMHTPNIASLEVDDGELPYHIPKWVDLIRYATSGTKFGRMHSFQKLETITLDIGGLRLRNLAPLFRLPSLRKLTISGLVETNKVIKGDPFPFKWPIASGSSSIEELYLPNAFLDTAVITAILDSCRTLKQLQYDHRDDRWFYRQARGYQWWEEFTNSDDPLTFAPLSYPTLAKALHRHRNTLESLQFWDDIYEGIYANLNLRNHRIYRTFGHLGNLKGLEKLKTIKGTLAAFVDIEKGPSATLVENLPPSLTHICLIVRWDDRELKCMPSLEHAASYYRSHLPLLKEIRLEVAVPPSQFPYDWSKRIQGPLSKDGINVVVEQTSDILRSLDEDEAEFDTTDEPGSETEESLDSDEE</sequence>
<feature type="region of interest" description="Disordered" evidence="1">
    <location>
        <begin position="504"/>
        <end position="533"/>
    </location>
</feature>
<dbReference type="PROSITE" id="PS50181">
    <property type="entry name" value="FBOX"/>
    <property type="match status" value="1"/>
</dbReference>
<dbReference type="InterPro" id="IPR032675">
    <property type="entry name" value="LRR_dom_sf"/>
</dbReference>
<evidence type="ECO:0000313" key="3">
    <source>
        <dbReference type="EMBL" id="KAF2261203.1"/>
    </source>
</evidence>
<evidence type="ECO:0000313" key="4">
    <source>
        <dbReference type="Proteomes" id="UP000800093"/>
    </source>
</evidence>
<feature type="compositionally biased region" description="Acidic residues" evidence="1">
    <location>
        <begin position="508"/>
        <end position="533"/>
    </location>
</feature>
<dbReference type="Gene3D" id="3.80.10.10">
    <property type="entry name" value="Ribonuclease Inhibitor"/>
    <property type="match status" value="1"/>
</dbReference>
<proteinExistence type="predicted"/>
<comment type="caution">
    <text evidence="3">The sequence shown here is derived from an EMBL/GenBank/DDBJ whole genome shotgun (WGS) entry which is preliminary data.</text>
</comment>
<protein>
    <recommendedName>
        <fullName evidence="2">F-box domain-containing protein</fullName>
    </recommendedName>
</protein>